<dbReference type="GO" id="GO:0016020">
    <property type="term" value="C:membrane"/>
    <property type="evidence" value="ECO:0007669"/>
    <property type="project" value="InterPro"/>
</dbReference>
<dbReference type="Pfam" id="PF00530">
    <property type="entry name" value="SRCR"/>
    <property type="match status" value="1"/>
</dbReference>
<dbReference type="FunFam" id="3.10.250.10:FF:000006">
    <property type="entry name" value="neurotrypsin isoform X2"/>
    <property type="match status" value="1"/>
</dbReference>
<keyword evidence="3 5" id="KW-1015">Disulfide bond</keyword>
<keyword evidence="4" id="KW-0325">Glycoprotein</keyword>
<evidence type="ECO:0000259" key="6">
    <source>
        <dbReference type="PROSITE" id="PS50287"/>
    </source>
</evidence>
<feature type="domain" description="SRCR" evidence="6">
    <location>
        <begin position="46"/>
        <end position="160"/>
    </location>
</feature>
<keyword evidence="8" id="KW-1185">Reference proteome</keyword>
<reference evidence="7" key="1">
    <citation type="submission" date="2025-08" db="UniProtKB">
        <authorList>
            <consortium name="Ensembl"/>
        </authorList>
    </citation>
    <scope>IDENTIFICATION</scope>
</reference>
<dbReference type="SMART" id="SM00202">
    <property type="entry name" value="SR"/>
    <property type="match status" value="1"/>
</dbReference>
<keyword evidence="1" id="KW-0732">Signal</keyword>
<dbReference type="GeneTree" id="ENSGT00940000163299"/>
<dbReference type="SUPFAM" id="SSF56487">
    <property type="entry name" value="SRCR-like"/>
    <property type="match status" value="1"/>
</dbReference>
<evidence type="ECO:0000256" key="3">
    <source>
        <dbReference type="ARBA" id="ARBA00023157"/>
    </source>
</evidence>
<keyword evidence="2" id="KW-0677">Repeat</keyword>
<dbReference type="Proteomes" id="UP000261540">
    <property type="component" value="Unplaced"/>
</dbReference>
<dbReference type="Gene3D" id="3.10.250.10">
    <property type="entry name" value="SRCR-like domain"/>
    <property type="match status" value="1"/>
</dbReference>
<evidence type="ECO:0000313" key="8">
    <source>
        <dbReference type="Proteomes" id="UP000261540"/>
    </source>
</evidence>
<dbReference type="AlphaFoldDB" id="A0A3B3TFF3"/>
<protein>
    <recommendedName>
        <fullName evidence="6">SRCR domain-containing protein</fullName>
    </recommendedName>
</protein>
<dbReference type="PANTHER" id="PTHR48071:SF18">
    <property type="entry name" value="DELETED IN MALIGNANT BRAIN TUMORS 1 PROTEIN-RELATED"/>
    <property type="match status" value="1"/>
</dbReference>
<evidence type="ECO:0000256" key="2">
    <source>
        <dbReference type="ARBA" id="ARBA00022737"/>
    </source>
</evidence>
<sequence>MLRWCAGSSSVGRLSVTQCPPSLDQELDPSGWMRWTVRGMRHFNDIRLAGGCSGHPCAGRVEVLYQGQWGTVCGDDWDEIDATVVCRQLFCGEAAVVRRYGNFGPGTGNIWMDEVSCIGSESTLKECRSEGWGLHYDTNILYTSENKWFNFTSDLKRSCIRQDMKFQLIV</sequence>
<name>A0A3B3TFF3_9TELE</name>
<dbReference type="InterPro" id="IPR001190">
    <property type="entry name" value="SRCR"/>
</dbReference>
<dbReference type="PRINTS" id="PR00258">
    <property type="entry name" value="SPERACTRCPTR"/>
</dbReference>
<dbReference type="PROSITE" id="PS50287">
    <property type="entry name" value="SRCR_2"/>
    <property type="match status" value="1"/>
</dbReference>
<comment type="caution">
    <text evidence="5">Lacks conserved residue(s) required for the propagation of feature annotation.</text>
</comment>
<evidence type="ECO:0000256" key="5">
    <source>
        <dbReference type="PROSITE-ProRule" id="PRU00196"/>
    </source>
</evidence>
<evidence type="ECO:0000256" key="1">
    <source>
        <dbReference type="ARBA" id="ARBA00022729"/>
    </source>
</evidence>
<feature type="disulfide bond" evidence="5">
    <location>
        <begin position="117"/>
        <end position="127"/>
    </location>
</feature>
<accession>A0A3B3TFF3</accession>
<evidence type="ECO:0000313" key="7">
    <source>
        <dbReference type="Ensembl" id="ENSPKIP00000041479.1"/>
    </source>
</evidence>
<proteinExistence type="predicted"/>
<dbReference type="Ensembl" id="ENSPKIT00000022514.1">
    <property type="protein sequence ID" value="ENSPKIP00000041479.1"/>
    <property type="gene ID" value="ENSPKIG00000018003.1"/>
</dbReference>
<dbReference type="PANTHER" id="PTHR48071">
    <property type="entry name" value="SRCR DOMAIN-CONTAINING PROTEIN"/>
    <property type="match status" value="1"/>
</dbReference>
<dbReference type="InterPro" id="IPR036772">
    <property type="entry name" value="SRCR-like_dom_sf"/>
</dbReference>
<reference evidence="7" key="2">
    <citation type="submission" date="2025-09" db="UniProtKB">
        <authorList>
            <consortium name="Ensembl"/>
        </authorList>
    </citation>
    <scope>IDENTIFICATION</scope>
</reference>
<organism evidence="7 8">
    <name type="scientific">Paramormyrops kingsleyae</name>
    <dbReference type="NCBI Taxonomy" id="1676925"/>
    <lineage>
        <taxon>Eukaryota</taxon>
        <taxon>Metazoa</taxon>
        <taxon>Chordata</taxon>
        <taxon>Craniata</taxon>
        <taxon>Vertebrata</taxon>
        <taxon>Euteleostomi</taxon>
        <taxon>Actinopterygii</taxon>
        <taxon>Neopterygii</taxon>
        <taxon>Teleostei</taxon>
        <taxon>Osteoglossocephala</taxon>
        <taxon>Osteoglossomorpha</taxon>
        <taxon>Osteoglossiformes</taxon>
        <taxon>Mormyridae</taxon>
        <taxon>Paramormyrops</taxon>
    </lineage>
</organism>
<evidence type="ECO:0000256" key="4">
    <source>
        <dbReference type="ARBA" id="ARBA00023180"/>
    </source>
</evidence>